<keyword evidence="5 6" id="KW-0408">Iron</keyword>
<dbReference type="InterPro" id="IPR001128">
    <property type="entry name" value="Cyt_P450"/>
</dbReference>
<accession>A0AAN6PSU9</accession>
<dbReference type="GO" id="GO:0004497">
    <property type="term" value="F:monooxygenase activity"/>
    <property type="evidence" value="ECO:0007669"/>
    <property type="project" value="UniProtKB-KW"/>
</dbReference>
<dbReference type="PROSITE" id="PS00086">
    <property type="entry name" value="CYTOCHROME_P450"/>
    <property type="match status" value="1"/>
</dbReference>
<evidence type="ECO:0000256" key="2">
    <source>
        <dbReference type="ARBA" id="ARBA00010617"/>
    </source>
</evidence>
<dbReference type="InterPro" id="IPR036396">
    <property type="entry name" value="Cyt_P450_sf"/>
</dbReference>
<dbReference type="GO" id="GO:0005506">
    <property type="term" value="F:iron ion binding"/>
    <property type="evidence" value="ECO:0007669"/>
    <property type="project" value="InterPro"/>
</dbReference>
<comment type="cofactor">
    <cofactor evidence="1">
        <name>heme</name>
        <dbReference type="ChEBI" id="CHEBI:30413"/>
    </cofactor>
</comment>
<dbReference type="EMBL" id="MU863716">
    <property type="protein sequence ID" value="KAK4096396.1"/>
    <property type="molecule type" value="Genomic_DNA"/>
</dbReference>
<dbReference type="PANTHER" id="PTHR24305:SF232">
    <property type="entry name" value="P450, PUTATIVE (EUROFUNG)-RELATED"/>
    <property type="match status" value="1"/>
</dbReference>
<gene>
    <name evidence="7" type="ORF">N658DRAFT_501625</name>
</gene>
<keyword evidence="8" id="KW-1185">Reference proteome</keyword>
<dbReference type="GO" id="GO:0016705">
    <property type="term" value="F:oxidoreductase activity, acting on paired donors, with incorporation or reduction of molecular oxygen"/>
    <property type="evidence" value="ECO:0007669"/>
    <property type="project" value="InterPro"/>
</dbReference>
<dbReference type="SUPFAM" id="SSF48264">
    <property type="entry name" value="Cytochrome P450"/>
    <property type="match status" value="1"/>
</dbReference>
<evidence type="ECO:0000256" key="1">
    <source>
        <dbReference type="ARBA" id="ARBA00001971"/>
    </source>
</evidence>
<dbReference type="InterPro" id="IPR050121">
    <property type="entry name" value="Cytochrome_P450_monoxygenase"/>
</dbReference>
<evidence type="ECO:0000256" key="5">
    <source>
        <dbReference type="ARBA" id="ARBA00023004"/>
    </source>
</evidence>
<evidence type="ECO:0000313" key="8">
    <source>
        <dbReference type="Proteomes" id="UP001305647"/>
    </source>
</evidence>
<dbReference type="PANTHER" id="PTHR24305">
    <property type="entry name" value="CYTOCHROME P450"/>
    <property type="match status" value="1"/>
</dbReference>
<dbReference type="Gene3D" id="1.10.630.10">
    <property type="entry name" value="Cytochrome P450"/>
    <property type="match status" value="1"/>
</dbReference>
<protein>
    <submittedName>
        <fullName evidence="7">Cytochrome P450 monooxygenase</fullName>
    </submittedName>
</protein>
<evidence type="ECO:0000256" key="4">
    <source>
        <dbReference type="ARBA" id="ARBA00022723"/>
    </source>
</evidence>
<dbReference type="Proteomes" id="UP001305647">
    <property type="component" value="Unassembled WGS sequence"/>
</dbReference>
<evidence type="ECO:0000256" key="6">
    <source>
        <dbReference type="RuleBase" id="RU000461"/>
    </source>
</evidence>
<sequence>MSLSMALSPGLWCISFLAIVVAASLVRWLLLPKPLPRIPYSQASARRIAGDIPELGHAKGVRAWMRDLFATHNSPIVQVFMSPFSRPWVLIADYNEAYDIQVRRFKEFEKSGMTIANFRGIIPNGFVSMKAADAAFQHNKELVSHLMAPTFLNHVSAPEIYRNFVFLLELWDLKLEQGKGKPFQADRDMYMVALDIIMAVTFDHRSSNTMIMRQTQHLKHWYNHAHAREDASGNKDNYTNDDPDEPFSFPTIPLTEDLAALMYITESLNVAFQSPFPRLAHWLYLQKPVSRRALQRKRDLIHRNIDASLARLEAHQHDARQDNAAATREPLCALDEIILRGKDLASQRQPQFDPRHDPALEDEVFTYVVGGHDTSATLFNWFVKFMARSPAAQARLRSALLSAHSSSSESCPDPATHAPLPTAQDIIQKRIPYLEAVIAETLRCAHIVPITAREALVDTTVLGCRIPRGTHVFFLANAASTVAPAFGIDEALRTRGAREAKRKVGVWEAEGIGEFTPERWLKNMEGGAVDESEGGVVFDPLAGPQLAFGGGPRGCFGRRLAELELRIVVTLLVWKFEFLKVGGGLDGLESVDSSTEVPRDCFVRLRRVQA</sequence>
<keyword evidence="4 6" id="KW-0479">Metal-binding</keyword>
<comment type="similarity">
    <text evidence="2 6">Belongs to the cytochrome P450 family.</text>
</comment>
<keyword evidence="6 7" id="KW-0503">Monooxygenase</keyword>
<evidence type="ECO:0000256" key="3">
    <source>
        <dbReference type="ARBA" id="ARBA00022617"/>
    </source>
</evidence>
<dbReference type="GO" id="GO:0020037">
    <property type="term" value="F:heme binding"/>
    <property type="evidence" value="ECO:0007669"/>
    <property type="project" value="InterPro"/>
</dbReference>
<organism evidence="7 8">
    <name type="scientific">Parathielavia hyrcaniae</name>
    <dbReference type="NCBI Taxonomy" id="113614"/>
    <lineage>
        <taxon>Eukaryota</taxon>
        <taxon>Fungi</taxon>
        <taxon>Dikarya</taxon>
        <taxon>Ascomycota</taxon>
        <taxon>Pezizomycotina</taxon>
        <taxon>Sordariomycetes</taxon>
        <taxon>Sordariomycetidae</taxon>
        <taxon>Sordariales</taxon>
        <taxon>Chaetomiaceae</taxon>
        <taxon>Parathielavia</taxon>
    </lineage>
</organism>
<dbReference type="InterPro" id="IPR017972">
    <property type="entry name" value="Cyt_P450_CS"/>
</dbReference>
<dbReference type="AlphaFoldDB" id="A0AAN6PSU9"/>
<keyword evidence="3 6" id="KW-0349">Heme</keyword>
<proteinExistence type="inferred from homology"/>
<dbReference type="PRINTS" id="PR00385">
    <property type="entry name" value="P450"/>
</dbReference>
<reference evidence="7" key="2">
    <citation type="submission" date="2023-05" db="EMBL/GenBank/DDBJ databases">
        <authorList>
            <consortium name="Lawrence Berkeley National Laboratory"/>
            <person name="Steindorff A."/>
            <person name="Hensen N."/>
            <person name="Bonometti L."/>
            <person name="Westerberg I."/>
            <person name="Brannstrom I.O."/>
            <person name="Guillou S."/>
            <person name="Cros-Aarteil S."/>
            <person name="Calhoun S."/>
            <person name="Haridas S."/>
            <person name="Kuo A."/>
            <person name="Mondo S."/>
            <person name="Pangilinan J."/>
            <person name="Riley R."/>
            <person name="Labutti K."/>
            <person name="Andreopoulos B."/>
            <person name="Lipzen A."/>
            <person name="Chen C."/>
            <person name="Yanf M."/>
            <person name="Daum C."/>
            <person name="Ng V."/>
            <person name="Clum A."/>
            <person name="Ohm R."/>
            <person name="Martin F."/>
            <person name="Silar P."/>
            <person name="Natvig D."/>
            <person name="Lalanne C."/>
            <person name="Gautier V."/>
            <person name="Ament-Velasquez S.L."/>
            <person name="Kruys A."/>
            <person name="Hutchinson M.I."/>
            <person name="Powell A.J."/>
            <person name="Barry K."/>
            <person name="Miller A.N."/>
            <person name="Grigoriev I.V."/>
            <person name="Debuchy R."/>
            <person name="Gladieux P."/>
            <person name="Thoren M.H."/>
            <person name="Johannesson H."/>
        </authorList>
    </citation>
    <scope>NUCLEOTIDE SEQUENCE</scope>
    <source>
        <strain evidence="7">CBS 757.83</strain>
    </source>
</reference>
<keyword evidence="6" id="KW-0560">Oxidoreductase</keyword>
<reference evidence="7" key="1">
    <citation type="journal article" date="2023" name="Mol. Phylogenet. Evol.">
        <title>Genome-scale phylogeny and comparative genomics of the fungal order Sordariales.</title>
        <authorList>
            <person name="Hensen N."/>
            <person name="Bonometti L."/>
            <person name="Westerberg I."/>
            <person name="Brannstrom I.O."/>
            <person name="Guillou S."/>
            <person name="Cros-Aarteil S."/>
            <person name="Calhoun S."/>
            <person name="Haridas S."/>
            <person name="Kuo A."/>
            <person name="Mondo S."/>
            <person name="Pangilinan J."/>
            <person name="Riley R."/>
            <person name="LaButti K."/>
            <person name="Andreopoulos B."/>
            <person name="Lipzen A."/>
            <person name="Chen C."/>
            <person name="Yan M."/>
            <person name="Daum C."/>
            <person name="Ng V."/>
            <person name="Clum A."/>
            <person name="Steindorff A."/>
            <person name="Ohm R.A."/>
            <person name="Martin F."/>
            <person name="Silar P."/>
            <person name="Natvig D.O."/>
            <person name="Lalanne C."/>
            <person name="Gautier V."/>
            <person name="Ament-Velasquez S.L."/>
            <person name="Kruys A."/>
            <person name="Hutchinson M.I."/>
            <person name="Powell A.J."/>
            <person name="Barry K."/>
            <person name="Miller A.N."/>
            <person name="Grigoriev I.V."/>
            <person name="Debuchy R."/>
            <person name="Gladieux P."/>
            <person name="Hiltunen Thoren M."/>
            <person name="Johannesson H."/>
        </authorList>
    </citation>
    <scope>NUCLEOTIDE SEQUENCE</scope>
    <source>
        <strain evidence="7">CBS 757.83</strain>
    </source>
</reference>
<name>A0AAN6PSU9_9PEZI</name>
<dbReference type="Pfam" id="PF00067">
    <property type="entry name" value="p450"/>
    <property type="match status" value="2"/>
</dbReference>
<comment type="caution">
    <text evidence="7">The sequence shown here is derived from an EMBL/GenBank/DDBJ whole genome shotgun (WGS) entry which is preliminary data.</text>
</comment>
<evidence type="ECO:0000313" key="7">
    <source>
        <dbReference type="EMBL" id="KAK4096396.1"/>
    </source>
</evidence>